<sequence length="161" mass="18714">MIGHRERLSFQVVHIIQKTGETAISLTILEARWRPFGHILRQAINTPSNVAKTKYFKTEGSKRRGRPKTSIVTTLRRDLKSHNSDHWPTRLHSRHSTEQIRLEAPDDSNYTDQSRQRRQLTSQRTGITDFKAYHPRRGGDVGRARYTNPHSNCTVTCHHPR</sequence>
<dbReference type="AlphaFoldDB" id="A0AAV4HFJ3"/>
<name>A0AAV4HFJ3_9GAST</name>
<keyword evidence="3" id="KW-1185">Reference proteome</keyword>
<comment type="caution">
    <text evidence="2">The sequence shown here is derived from an EMBL/GenBank/DDBJ whole genome shotgun (WGS) entry which is preliminary data.</text>
</comment>
<evidence type="ECO:0000256" key="1">
    <source>
        <dbReference type="SAM" id="MobiDB-lite"/>
    </source>
</evidence>
<organism evidence="2 3">
    <name type="scientific">Elysia marginata</name>
    <dbReference type="NCBI Taxonomy" id="1093978"/>
    <lineage>
        <taxon>Eukaryota</taxon>
        <taxon>Metazoa</taxon>
        <taxon>Spiralia</taxon>
        <taxon>Lophotrochozoa</taxon>
        <taxon>Mollusca</taxon>
        <taxon>Gastropoda</taxon>
        <taxon>Heterobranchia</taxon>
        <taxon>Euthyneura</taxon>
        <taxon>Panpulmonata</taxon>
        <taxon>Sacoglossa</taxon>
        <taxon>Placobranchoidea</taxon>
        <taxon>Plakobranchidae</taxon>
        <taxon>Elysia</taxon>
    </lineage>
</organism>
<proteinExistence type="predicted"/>
<feature type="region of interest" description="Disordered" evidence="1">
    <location>
        <begin position="81"/>
        <end position="126"/>
    </location>
</feature>
<dbReference type="Proteomes" id="UP000762676">
    <property type="component" value="Unassembled WGS sequence"/>
</dbReference>
<feature type="compositionally biased region" description="Basic and acidic residues" evidence="1">
    <location>
        <begin position="95"/>
        <end position="104"/>
    </location>
</feature>
<accession>A0AAV4HFJ3</accession>
<protein>
    <submittedName>
        <fullName evidence="2">Uncharacterized protein</fullName>
    </submittedName>
</protein>
<evidence type="ECO:0000313" key="3">
    <source>
        <dbReference type="Proteomes" id="UP000762676"/>
    </source>
</evidence>
<evidence type="ECO:0000313" key="2">
    <source>
        <dbReference type="EMBL" id="GFR96339.1"/>
    </source>
</evidence>
<reference evidence="2 3" key="1">
    <citation type="journal article" date="2021" name="Elife">
        <title>Chloroplast acquisition without the gene transfer in kleptoplastic sea slugs, Plakobranchus ocellatus.</title>
        <authorList>
            <person name="Maeda T."/>
            <person name="Takahashi S."/>
            <person name="Yoshida T."/>
            <person name="Shimamura S."/>
            <person name="Takaki Y."/>
            <person name="Nagai Y."/>
            <person name="Toyoda A."/>
            <person name="Suzuki Y."/>
            <person name="Arimoto A."/>
            <person name="Ishii H."/>
            <person name="Satoh N."/>
            <person name="Nishiyama T."/>
            <person name="Hasebe M."/>
            <person name="Maruyama T."/>
            <person name="Minagawa J."/>
            <person name="Obokata J."/>
            <person name="Shigenobu S."/>
        </authorList>
    </citation>
    <scope>NUCLEOTIDE SEQUENCE [LARGE SCALE GENOMIC DNA]</scope>
</reference>
<gene>
    <name evidence="2" type="ORF">ElyMa_000966200</name>
</gene>
<dbReference type="EMBL" id="BMAT01001966">
    <property type="protein sequence ID" value="GFR96339.1"/>
    <property type="molecule type" value="Genomic_DNA"/>
</dbReference>